<name>A0AAN5VLJ0_CLODI</name>
<dbReference type="EMBL" id="DAEPXK010000019">
    <property type="protein sequence ID" value="HBH1542561.1"/>
    <property type="molecule type" value="Genomic_DNA"/>
</dbReference>
<protein>
    <submittedName>
        <fullName evidence="2">Uncharacterized protein</fullName>
    </submittedName>
</protein>
<comment type="caution">
    <text evidence="2">The sequence shown here is derived from an EMBL/GenBank/DDBJ whole genome shotgun (WGS) entry which is preliminary data.</text>
</comment>
<evidence type="ECO:0000313" key="3">
    <source>
        <dbReference type="Proteomes" id="UP000878956"/>
    </source>
</evidence>
<reference evidence="2" key="2">
    <citation type="submission" date="2021-06" db="EMBL/GenBank/DDBJ databases">
        <authorList>
            <consortium name="NCBI Pathogen Detection Project"/>
        </authorList>
    </citation>
    <scope>NUCLEOTIDE SEQUENCE</scope>
    <source>
        <strain evidence="2">HN1000</strain>
    </source>
</reference>
<dbReference type="RefSeq" id="WP_009899395.1">
    <property type="nucleotide sequence ID" value="NZ_FUQT01000003.1"/>
</dbReference>
<reference evidence="2" key="1">
    <citation type="journal article" date="2018" name="Genome Biol.">
        <title>SKESA: strategic k-mer extension for scrupulous assemblies.</title>
        <authorList>
            <person name="Souvorov A."/>
            <person name="Agarwala R."/>
            <person name="Lipman D.J."/>
        </authorList>
    </citation>
    <scope>NUCLEOTIDE SEQUENCE</scope>
    <source>
        <strain evidence="2">HN1000</strain>
    </source>
</reference>
<organism evidence="2 3">
    <name type="scientific">Clostridioides difficile</name>
    <name type="common">Peptoclostridium difficile</name>
    <dbReference type="NCBI Taxonomy" id="1496"/>
    <lineage>
        <taxon>Bacteria</taxon>
        <taxon>Bacillati</taxon>
        <taxon>Bacillota</taxon>
        <taxon>Clostridia</taxon>
        <taxon>Peptostreptococcales</taxon>
        <taxon>Peptostreptococcaceae</taxon>
        <taxon>Clostridioides</taxon>
    </lineage>
</organism>
<dbReference type="Gene3D" id="6.10.320.10">
    <property type="match status" value="1"/>
</dbReference>
<evidence type="ECO:0000256" key="1">
    <source>
        <dbReference type="SAM" id="Coils"/>
    </source>
</evidence>
<evidence type="ECO:0000313" key="2">
    <source>
        <dbReference type="EMBL" id="HBH1542561.1"/>
    </source>
</evidence>
<gene>
    <name evidence="2" type="ORF">KRM00_002045</name>
</gene>
<dbReference type="AlphaFoldDB" id="A0AAN5VLJ0"/>
<proteinExistence type="predicted"/>
<keyword evidence="1" id="KW-0175">Coiled coil</keyword>
<dbReference type="Proteomes" id="UP000878956">
    <property type="component" value="Unassembled WGS sequence"/>
</dbReference>
<accession>A0AAN5VLJ0</accession>
<sequence>MKLNLNELRLLISDKENDLYNKRRELLDNSIVIKHSTFIQGKNELTQMTPEYSFDEELNEYNEMTEDVVKYKNLLQNTNNKTKISDEDTISSALTKLKEYRNYLSVLDKLSSLDKEKKHRKVDTQYASSFYMEIKTLNFDRDNMIERKNELRKKINTLESLISKMNSDTYLEI</sequence>
<feature type="coiled-coil region" evidence="1">
    <location>
        <begin position="134"/>
        <end position="168"/>
    </location>
</feature>